<evidence type="ECO:0000256" key="1">
    <source>
        <dbReference type="SAM" id="MobiDB-lite"/>
    </source>
</evidence>
<feature type="compositionally biased region" description="Basic and acidic residues" evidence="1">
    <location>
        <begin position="89"/>
        <end position="106"/>
    </location>
</feature>
<dbReference type="AlphaFoldDB" id="F9WEI1"/>
<sequence length="157" mass="17909">MAHESPIAKVPRHVEHRDGSEEEPKQEKGAYQYEKCGRTPALRHGSKDKNALPRHCQGSGSPRWCTAVSRRKAPDSNKGCHYTQQARPMKRDHPAHDESLRPEPRLRAKTHKASQGMIDEGDRWRVCQKSEENKADDRPVKTQRPQGNGVSRDFVSR</sequence>
<feature type="compositionally biased region" description="Basic and acidic residues" evidence="1">
    <location>
        <begin position="120"/>
        <end position="140"/>
    </location>
</feature>
<gene>
    <name evidence="2" type="ORF">TCIL3000_0_07050</name>
</gene>
<dbReference type="Proteomes" id="UP000000702">
    <property type="component" value="Unassembled WGS sequence"/>
</dbReference>
<dbReference type="EMBL" id="CAEQ01002015">
    <property type="protein sequence ID" value="CCD15691.1"/>
    <property type="molecule type" value="Genomic_DNA"/>
</dbReference>
<proteinExistence type="predicted"/>
<accession>F9WEI1</accession>
<evidence type="ECO:0000313" key="3">
    <source>
        <dbReference type="Proteomes" id="UP000000702"/>
    </source>
</evidence>
<feature type="region of interest" description="Disordered" evidence="1">
    <location>
        <begin position="1"/>
        <end position="157"/>
    </location>
</feature>
<reference evidence="3" key="1">
    <citation type="submission" date="2011-07" db="EMBL/GenBank/DDBJ databases">
        <title>Divergent evolution of antigenic variation in African trypanosomes.</title>
        <authorList>
            <person name="Jackson A.P."/>
            <person name="Berry A."/>
            <person name="Allison H.C."/>
            <person name="Burton P."/>
            <person name="Anderson J."/>
            <person name="Aslett M."/>
            <person name="Brown R."/>
            <person name="Corton N."/>
            <person name="Harris D."/>
            <person name="Hauser H."/>
            <person name="Gamble J."/>
            <person name="Gilderthorp R."/>
            <person name="McQuillan J."/>
            <person name="Quail M.A."/>
            <person name="Sanders M."/>
            <person name="Van Tonder A."/>
            <person name="Ginger M.L."/>
            <person name="Donelson J.E."/>
            <person name="Field M.C."/>
            <person name="Barry J.D."/>
            <person name="Berriman M."/>
            <person name="Hertz-Fowler C."/>
        </authorList>
    </citation>
    <scope>NUCLEOTIDE SEQUENCE [LARGE SCALE GENOMIC DNA]</scope>
    <source>
        <strain evidence="3">IL3000</strain>
    </source>
</reference>
<protein>
    <submittedName>
        <fullName evidence="2">WGS project CAEQ00000000 data, annotated contig 270</fullName>
    </submittedName>
</protein>
<organism evidence="2 3">
    <name type="scientific">Trypanosoma congolense (strain IL3000)</name>
    <dbReference type="NCBI Taxonomy" id="1068625"/>
    <lineage>
        <taxon>Eukaryota</taxon>
        <taxon>Discoba</taxon>
        <taxon>Euglenozoa</taxon>
        <taxon>Kinetoplastea</taxon>
        <taxon>Metakinetoplastina</taxon>
        <taxon>Trypanosomatida</taxon>
        <taxon>Trypanosomatidae</taxon>
        <taxon>Trypanosoma</taxon>
        <taxon>Nannomonas</taxon>
    </lineage>
</organism>
<reference evidence="2 3" key="2">
    <citation type="journal article" date="2012" name="Proc. Natl. Acad. Sci. U.S.A.">
        <title>Antigenic diversity is generated by distinct evolutionary mechanisms in African trypanosome species.</title>
        <authorList>
            <person name="Jackson A.P."/>
            <person name="Berry A."/>
            <person name="Aslett M."/>
            <person name="Allison H.C."/>
            <person name="Burton P."/>
            <person name="Vavrova-Anderson J."/>
            <person name="Brown R."/>
            <person name="Browne H."/>
            <person name="Corton N."/>
            <person name="Hauser H."/>
            <person name="Gamble J."/>
            <person name="Gilderthorp R."/>
            <person name="Marcello L."/>
            <person name="McQuillan J."/>
            <person name="Otto T.D."/>
            <person name="Quail M.A."/>
            <person name="Sanders M.J."/>
            <person name="van Tonder A."/>
            <person name="Ginger M.L."/>
            <person name="Field M.C."/>
            <person name="Barry J.D."/>
            <person name="Hertz-Fowler C."/>
            <person name="Berriman M."/>
        </authorList>
    </citation>
    <scope>NUCLEOTIDE SEQUENCE [LARGE SCALE GENOMIC DNA]</scope>
    <source>
        <strain evidence="2 3">IL3000</strain>
    </source>
</reference>
<dbReference type="VEuPathDB" id="TriTrypDB:TcIL3000_0_07050"/>
<keyword evidence="3" id="KW-1185">Reference proteome</keyword>
<name>F9WEI1_TRYCI</name>
<feature type="compositionally biased region" description="Basic and acidic residues" evidence="1">
    <location>
        <begin position="12"/>
        <end position="28"/>
    </location>
</feature>
<evidence type="ECO:0000313" key="2">
    <source>
        <dbReference type="EMBL" id="CCD15691.1"/>
    </source>
</evidence>
<comment type="caution">
    <text evidence="2">The sequence shown here is derived from an EMBL/GenBank/DDBJ whole genome shotgun (WGS) entry which is preliminary data.</text>
</comment>